<dbReference type="PROSITE" id="PS51257">
    <property type="entry name" value="PROKAR_LIPOPROTEIN"/>
    <property type="match status" value="1"/>
</dbReference>
<keyword evidence="2" id="KW-1185">Reference proteome</keyword>
<evidence type="ECO:0000313" key="2">
    <source>
        <dbReference type="Proteomes" id="UP001597452"/>
    </source>
</evidence>
<dbReference type="Proteomes" id="UP001597452">
    <property type="component" value="Unassembled WGS sequence"/>
</dbReference>
<dbReference type="EMBL" id="JBHUMZ010000044">
    <property type="protein sequence ID" value="MFD2639697.1"/>
    <property type="molecule type" value="Genomic_DNA"/>
</dbReference>
<sequence>MRQFLTFFVLIFLFLTGCNSDEQKDEKVTVSSIFNQTISNLDEVENYMMDYSLVQEVVVPEVNEPIKVKQDETTYIESDPFQFITDLNLNSEKITLVYKNEQLYEKSSNEKISNEPFTRLPDLINEQRHLPVLLELFQTMEDQFELNEKENSYVLTMSGKGENFKSFVKNQIETATLNGSELPISQSDLKINEVNIEIKIDEESKNVQSIHTSFTSDQNKTSIDQQISRNYYDFNKQAKKISN</sequence>
<reference evidence="2" key="1">
    <citation type="journal article" date="2019" name="Int. J. Syst. Evol. Microbiol.">
        <title>The Global Catalogue of Microorganisms (GCM) 10K type strain sequencing project: providing services to taxonomists for standard genome sequencing and annotation.</title>
        <authorList>
            <consortium name="The Broad Institute Genomics Platform"/>
            <consortium name="The Broad Institute Genome Sequencing Center for Infectious Disease"/>
            <person name="Wu L."/>
            <person name="Ma J."/>
        </authorList>
    </citation>
    <scope>NUCLEOTIDE SEQUENCE [LARGE SCALE GENOMIC DNA]</scope>
    <source>
        <strain evidence="2">TISTR 1571</strain>
    </source>
</reference>
<dbReference type="InterPro" id="IPR046720">
    <property type="entry name" value="DUF6612"/>
</dbReference>
<gene>
    <name evidence="1" type="ORF">ACFSW4_12540</name>
</gene>
<evidence type="ECO:0000313" key="1">
    <source>
        <dbReference type="EMBL" id="MFD2639697.1"/>
    </source>
</evidence>
<proteinExistence type="predicted"/>
<dbReference type="Pfam" id="PF20316">
    <property type="entry name" value="DUF6612"/>
    <property type="match status" value="1"/>
</dbReference>
<dbReference type="RefSeq" id="WP_377329672.1">
    <property type="nucleotide sequence ID" value="NZ_JBHUMZ010000044.1"/>
</dbReference>
<protein>
    <submittedName>
        <fullName evidence="1">DUF6612 family protein</fullName>
    </submittedName>
</protein>
<name>A0ABW5QCN4_9BACI</name>
<organism evidence="1 2">
    <name type="scientific">Piscibacillus salipiscarius</name>
    <dbReference type="NCBI Taxonomy" id="299480"/>
    <lineage>
        <taxon>Bacteria</taxon>
        <taxon>Bacillati</taxon>
        <taxon>Bacillota</taxon>
        <taxon>Bacilli</taxon>
        <taxon>Bacillales</taxon>
        <taxon>Bacillaceae</taxon>
        <taxon>Piscibacillus</taxon>
    </lineage>
</organism>
<accession>A0ABW5QCN4</accession>
<comment type="caution">
    <text evidence="1">The sequence shown here is derived from an EMBL/GenBank/DDBJ whole genome shotgun (WGS) entry which is preliminary data.</text>
</comment>